<sequence length="539" mass="61014">MNRLLKELQDRLDFEGVISDASTPNDLLPSRYEDKVGGELGKEFVASLVKIIHEEKYSPAEASFIHVPKPGFTTRPAALLTLADRLVYEALINAIKPAIEKKLISDVYVMWPRANYVPKRWGQFERAPISTGEEYIVNIDITAFYDSIDHSVLEGKIVEIIGENAFARAISSFLTRIMGSNRGIPQGILASDTLATLYLQSVDSAMLRSGFNYWRHGDDIRMSAENISLARQSIAIAEIELRKIGLVLNSSKCVIQRAEHYDSHLQETSKVYDLIKQRLYEEKVEGVSSDSDVLQELMDEAELDDQMKWDLFYHESISIEDVIEEIREHLQPDELEIAKTLFDETMEGIPDGENPLPKDQFHVQIKKSMLRLAAGKSDIAVDKCSSLIGKFPDKTELICNYLISLASVCPRDVASQAEDIINSDLFLTAWQKAWIYRVLAECSEEIAEKTKEAISRNCNDQYAHWLERVEGFKVLSKLGELPFKLVMQSWEVAPIAYKPDLIASAVYLSKSCEKSQRFLEGIKQSPIERVVARHCIARS</sequence>
<dbReference type="PANTHER" id="PTHR34047">
    <property type="entry name" value="NUCLEAR INTRON MATURASE 1, MITOCHONDRIAL-RELATED"/>
    <property type="match status" value="1"/>
</dbReference>
<reference evidence="3 4" key="1">
    <citation type="journal article" date="2013" name="Antonie Van Leeuwenhoek">
        <title>Halomonas zhaodongensis sp. nov., a slightly halophilic bacterium isolated from saline-alkaline soils in Zhaodong, China.</title>
        <authorList>
            <person name="Jiang J."/>
            <person name="Pan Y."/>
            <person name="Meng L."/>
            <person name="Hu S."/>
            <person name="Zhang X."/>
            <person name="Hu B."/>
            <person name="Meng J."/>
            <person name="Li C."/>
            <person name="Huang H."/>
            <person name="Wang K."/>
            <person name="Su T."/>
        </authorList>
    </citation>
    <scope>NUCLEOTIDE SEQUENCE [LARGE SCALE GENOMIC DNA]</scope>
    <source>
        <strain evidence="3 4">NEAU-ST10-25</strain>
    </source>
</reference>
<dbReference type="Pfam" id="PF00078">
    <property type="entry name" value="RVT_1"/>
    <property type="match status" value="1"/>
</dbReference>
<dbReference type="InterPro" id="IPR051083">
    <property type="entry name" value="GrpII_Intron_Splice-Mob/Def"/>
</dbReference>
<dbReference type="Proteomes" id="UP000528918">
    <property type="component" value="Unassembled WGS sequence"/>
</dbReference>
<accession>A0ABX2SU80</accession>
<keyword evidence="3" id="KW-0548">Nucleotidyltransferase</keyword>
<comment type="caution">
    <text evidence="3">The sequence shown here is derived from an EMBL/GenBank/DDBJ whole genome shotgun (WGS) entry which is preliminary data.</text>
</comment>
<evidence type="ECO:0000313" key="3">
    <source>
        <dbReference type="EMBL" id="NYS45589.1"/>
    </source>
</evidence>
<gene>
    <name evidence="3" type="ORF">HZS79_11610</name>
</gene>
<keyword evidence="3" id="KW-0808">Transferase</keyword>
<comment type="similarity">
    <text evidence="1">Belongs to the bacterial reverse transcriptase family.</text>
</comment>
<organism evidence="3 4">
    <name type="scientific">Vreelandella zhaodongensis</name>
    <name type="common">Halomonas zhaodongensis</name>
    <dbReference type="NCBI Taxonomy" id="1176240"/>
    <lineage>
        <taxon>Bacteria</taxon>
        <taxon>Pseudomonadati</taxon>
        <taxon>Pseudomonadota</taxon>
        <taxon>Gammaproteobacteria</taxon>
        <taxon>Oceanospirillales</taxon>
        <taxon>Halomonadaceae</taxon>
        <taxon>Vreelandella</taxon>
    </lineage>
</organism>
<dbReference type="SUPFAM" id="SSF56672">
    <property type="entry name" value="DNA/RNA polymerases"/>
    <property type="match status" value="1"/>
</dbReference>
<dbReference type="InterPro" id="IPR000477">
    <property type="entry name" value="RT_dom"/>
</dbReference>
<evidence type="ECO:0000259" key="2">
    <source>
        <dbReference type="PROSITE" id="PS50878"/>
    </source>
</evidence>
<name>A0ABX2SU80_VREZH</name>
<feature type="domain" description="Reverse transcriptase" evidence="2">
    <location>
        <begin position="48"/>
        <end position="266"/>
    </location>
</feature>
<protein>
    <submittedName>
        <fullName evidence="3">RNA-directed DNA polymerase</fullName>
    </submittedName>
</protein>
<dbReference type="EMBL" id="JACCDD010000006">
    <property type="protein sequence ID" value="NYS45589.1"/>
    <property type="molecule type" value="Genomic_DNA"/>
</dbReference>
<keyword evidence="3" id="KW-0695">RNA-directed DNA polymerase</keyword>
<dbReference type="GO" id="GO:0003964">
    <property type="term" value="F:RNA-directed DNA polymerase activity"/>
    <property type="evidence" value="ECO:0007669"/>
    <property type="project" value="UniProtKB-KW"/>
</dbReference>
<keyword evidence="4" id="KW-1185">Reference proteome</keyword>
<dbReference type="RefSeq" id="WP_179927962.1">
    <property type="nucleotide sequence ID" value="NZ_JACCDD010000006.1"/>
</dbReference>
<dbReference type="InterPro" id="IPR043502">
    <property type="entry name" value="DNA/RNA_pol_sf"/>
</dbReference>
<dbReference type="PANTHER" id="PTHR34047:SF8">
    <property type="entry name" value="PROTEIN YKFC"/>
    <property type="match status" value="1"/>
</dbReference>
<proteinExistence type="inferred from homology"/>
<evidence type="ECO:0000256" key="1">
    <source>
        <dbReference type="ARBA" id="ARBA00034120"/>
    </source>
</evidence>
<dbReference type="PROSITE" id="PS50878">
    <property type="entry name" value="RT_POL"/>
    <property type="match status" value="1"/>
</dbReference>
<dbReference type="CDD" id="cd01646">
    <property type="entry name" value="RT_Bac_retron_I"/>
    <property type="match status" value="1"/>
</dbReference>
<evidence type="ECO:0000313" key="4">
    <source>
        <dbReference type="Proteomes" id="UP000528918"/>
    </source>
</evidence>